<organism evidence="1 2">
    <name type="scientific">Pipistrellus kuhlii</name>
    <name type="common">Kuhl's pipistrelle</name>
    <dbReference type="NCBI Taxonomy" id="59472"/>
    <lineage>
        <taxon>Eukaryota</taxon>
        <taxon>Metazoa</taxon>
        <taxon>Chordata</taxon>
        <taxon>Craniata</taxon>
        <taxon>Vertebrata</taxon>
        <taxon>Euteleostomi</taxon>
        <taxon>Mammalia</taxon>
        <taxon>Eutheria</taxon>
        <taxon>Laurasiatheria</taxon>
        <taxon>Chiroptera</taxon>
        <taxon>Yangochiroptera</taxon>
        <taxon>Vespertilionidae</taxon>
        <taxon>Pipistrellus</taxon>
    </lineage>
</organism>
<reference evidence="1 2" key="1">
    <citation type="journal article" date="2020" name="Nature">
        <title>Six reference-quality genomes reveal evolution of bat adaptations.</title>
        <authorList>
            <person name="Jebb D."/>
            <person name="Huang Z."/>
            <person name="Pippel M."/>
            <person name="Hughes G.M."/>
            <person name="Lavrichenko K."/>
            <person name="Devanna P."/>
            <person name="Winkler S."/>
            <person name="Jermiin L.S."/>
            <person name="Skirmuntt E.C."/>
            <person name="Katzourakis A."/>
            <person name="Burkitt-Gray L."/>
            <person name="Ray D.A."/>
            <person name="Sullivan K.A.M."/>
            <person name="Roscito J.G."/>
            <person name="Kirilenko B.M."/>
            <person name="Davalos L.M."/>
            <person name="Corthals A.P."/>
            <person name="Power M.L."/>
            <person name="Jones G."/>
            <person name="Ransome R.D."/>
            <person name="Dechmann D.K.N."/>
            <person name="Locatelli A.G."/>
            <person name="Puechmaille S.J."/>
            <person name="Fedrigo O."/>
            <person name="Jarvis E.D."/>
            <person name="Hiller M."/>
            <person name="Vernes S.C."/>
            <person name="Myers E.W."/>
            <person name="Teeling E.C."/>
        </authorList>
    </citation>
    <scope>NUCLEOTIDE SEQUENCE [LARGE SCALE GENOMIC DNA]</scope>
    <source>
        <strain evidence="1">MPipKuh1</strain>
        <tissue evidence="1">Flight muscle</tissue>
    </source>
</reference>
<name>A0A7J7X043_PIPKU</name>
<evidence type="ECO:0000313" key="2">
    <source>
        <dbReference type="Proteomes" id="UP000558488"/>
    </source>
</evidence>
<sequence>MLISFCRSVNSLISLGIFTHGKGQKKSYMIFWNLPRNCIIPLLWKRWNLFLSARSIYKCTQVKRSQEIYRFEKVSPLSATISTSGRCAPESHSRRVLPALARSPQAWGTPRGWAVLLAWVTGRQRHSSLGYRLQRPWSLSEPHRGVLP</sequence>
<comment type="caution">
    <text evidence="1">The sequence shown here is derived from an EMBL/GenBank/DDBJ whole genome shotgun (WGS) entry which is preliminary data.</text>
</comment>
<gene>
    <name evidence="1" type="ORF">mPipKuh1_010772</name>
</gene>
<evidence type="ECO:0000313" key="1">
    <source>
        <dbReference type="EMBL" id="KAF6343053.1"/>
    </source>
</evidence>
<dbReference type="AlphaFoldDB" id="A0A7J7X043"/>
<accession>A0A7J7X043</accession>
<proteinExistence type="predicted"/>
<keyword evidence="2" id="KW-1185">Reference proteome</keyword>
<protein>
    <submittedName>
        <fullName evidence="1">Uncharacterized protein</fullName>
    </submittedName>
</protein>
<dbReference type="EMBL" id="JACAGB010000009">
    <property type="protein sequence ID" value="KAF6343053.1"/>
    <property type="molecule type" value="Genomic_DNA"/>
</dbReference>
<dbReference type="Proteomes" id="UP000558488">
    <property type="component" value="Unassembled WGS sequence"/>
</dbReference>